<sequence>MSTVIVFGATGAVASATARTAKARGATVYLASRSLNKPIPSLSEEEGHQGEYRRVEADLSKPETIRQAVSSARATRAFVYTVFDSPDHMRSSLEAMKAAGIEYVVYLSSFSVKGDPNSVPSEEYIAYSHAQVEINLAHIFGESKYMAVRPSFFATNAHWWVAAAADDGTVKMAFPGAKFDFIVPEDIGRVCGTLLAQETEGTPVQGDHLSLIGQEELALGDAVELLGQATGKKLKISECSQEEEIRYLVGKVGFPEPLARAVVEQNREQSRGHGLVDFVTHADYARNVYRVTGSQPTGFREWAQQAK</sequence>
<dbReference type="RefSeq" id="XP_025551521.1">
    <property type="nucleotide sequence ID" value="XM_025698989.1"/>
</dbReference>
<dbReference type="SUPFAM" id="SSF51735">
    <property type="entry name" value="NAD(P)-binding Rossmann-fold domains"/>
    <property type="match status" value="1"/>
</dbReference>
<dbReference type="Proteomes" id="UP000248961">
    <property type="component" value="Unassembled WGS sequence"/>
</dbReference>
<dbReference type="GeneID" id="37203278"/>
<protein>
    <submittedName>
        <fullName evidence="2">NmrA-like family protein</fullName>
    </submittedName>
</protein>
<organism evidence="2 3">
    <name type="scientific">Aspergillus homomorphus (strain CBS 101889)</name>
    <dbReference type="NCBI Taxonomy" id="1450537"/>
    <lineage>
        <taxon>Eukaryota</taxon>
        <taxon>Fungi</taxon>
        <taxon>Dikarya</taxon>
        <taxon>Ascomycota</taxon>
        <taxon>Pezizomycotina</taxon>
        <taxon>Eurotiomycetes</taxon>
        <taxon>Eurotiomycetidae</taxon>
        <taxon>Eurotiales</taxon>
        <taxon>Aspergillaceae</taxon>
        <taxon>Aspergillus</taxon>
        <taxon>Aspergillus subgen. Circumdati</taxon>
    </lineage>
</organism>
<evidence type="ECO:0000313" key="3">
    <source>
        <dbReference type="Proteomes" id="UP000248961"/>
    </source>
</evidence>
<dbReference type="InterPro" id="IPR016040">
    <property type="entry name" value="NAD(P)-bd_dom"/>
</dbReference>
<keyword evidence="3" id="KW-1185">Reference proteome</keyword>
<evidence type="ECO:0000259" key="1">
    <source>
        <dbReference type="Pfam" id="PF13460"/>
    </source>
</evidence>
<gene>
    <name evidence="2" type="ORF">BO97DRAFT_451562</name>
</gene>
<dbReference type="AlphaFoldDB" id="A0A395HX43"/>
<feature type="domain" description="NAD(P)-binding" evidence="1">
    <location>
        <begin position="8"/>
        <end position="156"/>
    </location>
</feature>
<dbReference type="Gene3D" id="3.40.50.720">
    <property type="entry name" value="NAD(P)-binding Rossmann-like Domain"/>
    <property type="match status" value="1"/>
</dbReference>
<proteinExistence type="predicted"/>
<evidence type="ECO:0000313" key="2">
    <source>
        <dbReference type="EMBL" id="RAL12367.1"/>
    </source>
</evidence>
<dbReference type="VEuPathDB" id="FungiDB:BO97DRAFT_451562"/>
<dbReference type="PANTHER" id="PTHR43162:SF1">
    <property type="entry name" value="PRESTALK A DIFFERENTIATION PROTEIN A"/>
    <property type="match status" value="1"/>
</dbReference>
<reference evidence="2 3" key="1">
    <citation type="submission" date="2018-02" db="EMBL/GenBank/DDBJ databases">
        <title>The genomes of Aspergillus section Nigri reveals drivers in fungal speciation.</title>
        <authorList>
            <consortium name="DOE Joint Genome Institute"/>
            <person name="Vesth T.C."/>
            <person name="Nybo J."/>
            <person name="Theobald S."/>
            <person name="Brandl J."/>
            <person name="Frisvad J.C."/>
            <person name="Nielsen K.F."/>
            <person name="Lyhne E.K."/>
            <person name="Kogle M.E."/>
            <person name="Kuo A."/>
            <person name="Riley R."/>
            <person name="Clum A."/>
            <person name="Nolan M."/>
            <person name="Lipzen A."/>
            <person name="Salamov A."/>
            <person name="Henrissat B."/>
            <person name="Wiebenga A."/>
            <person name="De vries R.P."/>
            <person name="Grigoriev I.V."/>
            <person name="Mortensen U.H."/>
            <person name="Andersen M.R."/>
            <person name="Baker S.E."/>
        </authorList>
    </citation>
    <scope>NUCLEOTIDE SEQUENCE [LARGE SCALE GENOMIC DNA]</scope>
    <source>
        <strain evidence="2 3">CBS 101889</strain>
    </source>
</reference>
<dbReference type="Pfam" id="PF13460">
    <property type="entry name" value="NAD_binding_10"/>
    <property type="match status" value="1"/>
</dbReference>
<dbReference type="EMBL" id="KZ824283">
    <property type="protein sequence ID" value="RAL12367.1"/>
    <property type="molecule type" value="Genomic_DNA"/>
</dbReference>
<accession>A0A395HX43</accession>
<dbReference type="PANTHER" id="PTHR43162">
    <property type="match status" value="1"/>
</dbReference>
<dbReference type="OrthoDB" id="419598at2759"/>
<dbReference type="STRING" id="1450537.A0A395HX43"/>
<name>A0A395HX43_ASPHC</name>
<dbReference type="InterPro" id="IPR036291">
    <property type="entry name" value="NAD(P)-bd_dom_sf"/>
</dbReference>
<dbReference type="InterPro" id="IPR051604">
    <property type="entry name" value="Ergot_Alk_Oxidoreductase"/>
</dbReference>